<protein>
    <submittedName>
        <fullName evidence="1">N-acetylglucosaminyl transferase component-domain-containing protein</fullName>
    </submittedName>
</protein>
<sequence>MRPSLPDCGPLSSRTLRVVNQMNFGFKAITQTVPELHLSRKTRAHDFVQGPEVFSDNLRWMSRPSTPPETFVLRGSALALQVNIRFGHLQYLWSKFPPPSYRRNSISTDIISSYIGFYNCLWLIANDIIIGIAIGSLFHGNADLLSCFLKGCIQDIQRTLLWLNNWPAGLKLNTELSNLYCHLLLSVMIIWNPFMLPCIGSLVYVSGTIGYCGVTMTIALLTDILSLFIAHMHLCYVLSLTVFSKQLDAASALWKLFRGKKRNTLRRRTDSWLFDVDQLLFGTILFTLLAFISPTIITYYALFALLHLCALVVYDFLDILLMLINQFPLFMLMLHLKDPFRLPVAARVIGFSARLLHCQSSLATIVCESMALCIHNPNNC</sequence>
<dbReference type="Proteomes" id="UP001055072">
    <property type="component" value="Unassembled WGS sequence"/>
</dbReference>
<organism evidence="1 2">
    <name type="scientific">Irpex rosettiformis</name>
    <dbReference type="NCBI Taxonomy" id="378272"/>
    <lineage>
        <taxon>Eukaryota</taxon>
        <taxon>Fungi</taxon>
        <taxon>Dikarya</taxon>
        <taxon>Basidiomycota</taxon>
        <taxon>Agaricomycotina</taxon>
        <taxon>Agaricomycetes</taxon>
        <taxon>Polyporales</taxon>
        <taxon>Irpicaceae</taxon>
        <taxon>Irpex</taxon>
    </lineage>
</organism>
<evidence type="ECO:0000313" key="1">
    <source>
        <dbReference type="EMBL" id="KAI0086695.1"/>
    </source>
</evidence>
<reference evidence="1" key="1">
    <citation type="journal article" date="2021" name="Environ. Microbiol.">
        <title>Gene family expansions and transcriptome signatures uncover fungal adaptations to wood decay.</title>
        <authorList>
            <person name="Hage H."/>
            <person name="Miyauchi S."/>
            <person name="Viragh M."/>
            <person name="Drula E."/>
            <person name="Min B."/>
            <person name="Chaduli D."/>
            <person name="Navarro D."/>
            <person name="Favel A."/>
            <person name="Norest M."/>
            <person name="Lesage-Meessen L."/>
            <person name="Balint B."/>
            <person name="Merenyi Z."/>
            <person name="de Eugenio L."/>
            <person name="Morin E."/>
            <person name="Martinez A.T."/>
            <person name="Baldrian P."/>
            <person name="Stursova M."/>
            <person name="Martinez M.J."/>
            <person name="Novotny C."/>
            <person name="Magnuson J.K."/>
            <person name="Spatafora J.W."/>
            <person name="Maurice S."/>
            <person name="Pangilinan J."/>
            <person name="Andreopoulos W."/>
            <person name="LaButti K."/>
            <person name="Hundley H."/>
            <person name="Na H."/>
            <person name="Kuo A."/>
            <person name="Barry K."/>
            <person name="Lipzen A."/>
            <person name="Henrissat B."/>
            <person name="Riley R."/>
            <person name="Ahrendt S."/>
            <person name="Nagy L.G."/>
            <person name="Grigoriev I.V."/>
            <person name="Martin F."/>
            <person name="Rosso M.N."/>
        </authorList>
    </citation>
    <scope>NUCLEOTIDE SEQUENCE</scope>
    <source>
        <strain evidence="1">CBS 384.51</strain>
    </source>
</reference>
<keyword evidence="2" id="KW-1185">Reference proteome</keyword>
<keyword evidence="1" id="KW-0808">Transferase</keyword>
<evidence type="ECO:0000313" key="2">
    <source>
        <dbReference type="Proteomes" id="UP001055072"/>
    </source>
</evidence>
<comment type="caution">
    <text evidence="1">The sequence shown here is derived from an EMBL/GenBank/DDBJ whole genome shotgun (WGS) entry which is preliminary data.</text>
</comment>
<accession>A0ACB8TXF7</accession>
<proteinExistence type="predicted"/>
<dbReference type="EMBL" id="MU274922">
    <property type="protein sequence ID" value="KAI0086695.1"/>
    <property type="molecule type" value="Genomic_DNA"/>
</dbReference>
<gene>
    <name evidence="1" type="ORF">BDY19DRAFT_342584</name>
</gene>
<name>A0ACB8TXF7_9APHY</name>